<sequence>MKPRLVFSASGTIHLKQYTRQTPRWQRCEAEAPADFECATLKVPLDYSRPGGRTLDVAVSRIKATRPQKRRGVLLLDPGGPGGPDLDVPLYMASELPAEVKERYDLGLRAEPDPGGSPADRCGQTTGTWPAP</sequence>
<evidence type="ECO:0000313" key="3">
    <source>
        <dbReference type="Proteomes" id="UP000031774"/>
    </source>
</evidence>
<keyword evidence="3" id="KW-1185">Reference proteome</keyword>
<dbReference type="EMBL" id="CP010407">
    <property type="protein sequence ID" value="AJF69189.1"/>
    <property type="molecule type" value="Genomic_DNA"/>
</dbReference>
<dbReference type="HOGENOM" id="CLU_1915990_0_0_11"/>
<dbReference type="STRING" id="362257.SVTN_37900"/>
<dbReference type="KEGG" id="svt:SVTN_37900"/>
<evidence type="ECO:0000313" key="2">
    <source>
        <dbReference type="EMBL" id="AJF69189.1"/>
    </source>
</evidence>
<evidence type="ECO:0000256" key="1">
    <source>
        <dbReference type="SAM" id="MobiDB-lite"/>
    </source>
</evidence>
<dbReference type="AlphaFoldDB" id="A0A0B5ILF7"/>
<proteinExistence type="predicted"/>
<gene>
    <name evidence="2" type="ORF">SVTN_37900</name>
</gene>
<accession>A0A0B5ILF7</accession>
<protein>
    <submittedName>
        <fullName evidence="2">Uncharacterized protein</fullName>
    </submittedName>
</protein>
<name>A0A0B5ILF7_9ACTN</name>
<feature type="region of interest" description="Disordered" evidence="1">
    <location>
        <begin position="106"/>
        <end position="132"/>
    </location>
</feature>
<reference evidence="2 3" key="1">
    <citation type="submission" date="2014-12" db="EMBL/GenBank/DDBJ databases">
        <title>Complete genome sequence of Streptomyces vietnamensis strain GIMV4.0001, a genetic manipulable producer of the benzoisochromanequinone antibiotic granaticin.</title>
        <authorList>
            <person name="Deng M.R."/>
            <person name="Guo J."/>
            <person name="Ma L.Y."/>
            <person name="Feng G.D."/>
            <person name="Mo C.Y."/>
            <person name="Zhu H.H."/>
        </authorList>
    </citation>
    <scope>NUCLEOTIDE SEQUENCE [LARGE SCALE GENOMIC DNA]</scope>
    <source>
        <strain evidence="3">GIMV4.0001</strain>
    </source>
</reference>
<organism evidence="2 3">
    <name type="scientific">Streptomyces vietnamensis</name>
    <dbReference type="NCBI Taxonomy" id="362257"/>
    <lineage>
        <taxon>Bacteria</taxon>
        <taxon>Bacillati</taxon>
        <taxon>Actinomycetota</taxon>
        <taxon>Actinomycetes</taxon>
        <taxon>Kitasatosporales</taxon>
        <taxon>Streptomycetaceae</taxon>
        <taxon>Streptomyces</taxon>
    </lineage>
</organism>
<dbReference type="Proteomes" id="UP000031774">
    <property type="component" value="Chromosome"/>
</dbReference>
<feature type="compositionally biased region" description="Polar residues" evidence="1">
    <location>
        <begin position="123"/>
        <end position="132"/>
    </location>
</feature>
<dbReference type="RefSeq" id="WP_041133108.1">
    <property type="nucleotide sequence ID" value="NZ_CP010407.1"/>
</dbReference>